<name>A0A3D8V974_9GAMM</name>
<keyword evidence="5" id="KW-1185">Reference proteome</keyword>
<dbReference type="InterPro" id="IPR032389">
    <property type="entry name" value="GspB_C"/>
</dbReference>
<accession>A0A3D8V974</accession>
<feature type="compositionally biased region" description="Pro residues" evidence="1">
    <location>
        <begin position="192"/>
        <end position="203"/>
    </location>
</feature>
<dbReference type="Proteomes" id="UP000256829">
    <property type="component" value="Unassembled WGS sequence"/>
</dbReference>
<sequence>MSLILDALRKSEAQRRRGEMPDLRAELPPVARNVAPRRRWPFWFAGIAVLVAIVALGWGFWNRTPDAPPAVEAVAIPADAPPPSDTAELPVEPAVVAAPPAASPLPKSKPLPGAEPEPTQPVEDDVYAAASAAYPPPTAQTPTAPTPTDATQPEPPATQAPAPARPNERYQQAIANAATASTPRSPAATPAPVAPLPAPPPATGAPVRLSDLSPGEREQLPALKISMHMFGPTPSQRFAIIDGARVGQGDRVGEAVVEEIAADGVVLNWHGRRVALPLR</sequence>
<dbReference type="Pfam" id="PF16537">
    <property type="entry name" value="T2SSB"/>
    <property type="match status" value="1"/>
</dbReference>
<keyword evidence="2" id="KW-1133">Transmembrane helix</keyword>
<feature type="region of interest" description="Disordered" evidence="1">
    <location>
        <begin position="99"/>
        <end position="121"/>
    </location>
</feature>
<feature type="compositionally biased region" description="Low complexity" evidence="1">
    <location>
        <begin position="140"/>
        <end position="152"/>
    </location>
</feature>
<dbReference type="AlphaFoldDB" id="A0A3D8V974"/>
<evidence type="ECO:0000259" key="3">
    <source>
        <dbReference type="Pfam" id="PF16537"/>
    </source>
</evidence>
<keyword evidence="2" id="KW-0472">Membrane</keyword>
<evidence type="ECO:0000313" key="5">
    <source>
        <dbReference type="Proteomes" id="UP000256829"/>
    </source>
</evidence>
<keyword evidence="2" id="KW-0812">Transmembrane</keyword>
<dbReference type="EMBL" id="QTJR01000019">
    <property type="protein sequence ID" value="RDY65388.1"/>
    <property type="molecule type" value="Genomic_DNA"/>
</dbReference>
<dbReference type="GO" id="GO:0015627">
    <property type="term" value="C:type II protein secretion system complex"/>
    <property type="evidence" value="ECO:0007669"/>
    <property type="project" value="InterPro"/>
</dbReference>
<feature type="compositionally biased region" description="Pro residues" evidence="1">
    <location>
        <begin position="101"/>
        <end position="119"/>
    </location>
</feature>
<feature type="domain" description="Type II secretion system protein GspB C-terminal" evidence="3">
    <location>
        <begin position="220"/>
        <end position="277"/>
    </location>
</feature>
<feature type="region of interest" description="Disordered" evidence="1">
    <location>
        <begin position="133"/>
        <end position="166"/>
    </location>
</feature>
<organism evidence="4 5">
    <name type="scientific">Lysobacter soli</name>
    <dbReference type="NCBI Taxonomy" id="453783"/>
    <lineage>
        <taxon>Bacteria</taxon>
        <taxon>Pseudomonadati</taxon>
        <taxon>Pseudomonadota</taxon>
        <taxon>Gammaproteobacteria</taxon>
        <taxon>Lysobacterales</taxon>
        <taxon>Lysobacteraceae</taxon>
        <taxon>Lysobacter</taxon>
    </lineage>
</organism>
<protein>
    <recommendedName>
        <fullName evidence="3">Type II secretion system protein GspB C-terminal domain-containing protein</fullName>
    </recommendedName>
</protein>
<feature type="transmembrane region" description="Helical" evidence="2">
    <location>
        <begin position="42"/>
        <end position="61"/>
    </location>
</feature>
<evidence type="ECO:0000256" key="1">
    <source>
        <dbReference type="SAM" id="MobiDB-lite"/>
    </source>
</evidence>
<evidence type="ECO:0000256" key="2">
    <source>
        <dbReference type="SAM" id="Phobius"/>
    </source>
</evidence>
<evidence type="ECO:0000313" key="4">
    <source>
        <dbReference type="EMBL" id="RDY65388.1"/>
    </source>
</evidence>
<dbReference type="RefSeq" id="WP_115844777.1">
    <property type="nucleotide sequence ID" value="NZ_CP183976.1"/>
</dbReference>
<comment type="caution">
    <text evidence="4">The sequence shown here is derived from an EMBL/GenBank/DDBJ whole genome shotgun (WGS) entry which is preliminary data.</text>
</comment>
<reference evidence="4 5" key="1">
    <citation type="submission" date="2018-08" db="EMBL/GenBank/DDBJ databases">
        <title>Lysobacter soli KCTC 22011, whole genome shotgun sequence.</title>
        <authorList>
            <person name="Zhang X."/>
            <person name="Feng G."/>
            <person name="Zhu H."/>
        </authorList>
    </citation>
    <scope>NUCLEOTIDE SEQUENCE [LARGE SCALE GENOMIC DNA]</scope>
    <source>
        <strain evidence="4 5">KCTC 22011</strain>
    </source>
</reference>
<proteinExistence type="predicted"/>
<feature type="region of interest" description="Disordered" evidence="1">
    <location>
        <begin position="178"/>
        <end position="213"/>
    </location>
</feature>
<feature type="compositionally biased region" description="Low complexity" evidence="1">
    <location>
        <begin position="178"/>
        <end position="191"/>
    </location>
</feature>
<gene>
    <name evidence="4" type="ORF">DX912_17495</name>
</gene>